<accession>A0A8C6WLS7</accession>
<keyword evidence="15" id="KW-1185">Reference proteome</keyword>
<evidence type="ECO:0000256" key="3">
    <source>
        <dbReference type="ARBA" id="ARBA00022723"/>
    </source>
</evidence>
<dbReference type="Pfam" id="PF13912">
    <property type="entry name" value="zf-C2H2_6"/>
    <property type="match status" value="1"/>
</dbReference>
<dbReference type="SMART" id="SM00355">
    <property type="entry name" value="ZnF_C2H2"/>
    <property type="match status" value="7"/>
</dbReference>
<evidence type="ECO:0000256" key="2">
    <source>
        <dbReference type="ARBA" id="ARBA00006991"/>
    </source>
</evidence>
<dbReference type="SUPFAM" id="SSF57667">
    <property type="entry name" value="beta-beta-alpha zinc fingers"/>
    <property type="match status" value="4"/>
</dbReference>
<keyword evidence="7" id="KW-0805">Transcription regulation</keyword>
<evidence type="ECO:0000256" key="7">
    <source>
        <dbReference type="ARBA" id="ARBA00023015"/>
    </source>
</evidence>
<feature type="compositionally biased region" description="Basic and acidic residues" evidence="12">
    <location>
        <begin position="134"/>
        <end position="148"/>
    </location>
</feature>
<evidence type="ECO:0000259" key="13">
    <source>
        <dbReference type="PROSITE" id="PS50157"/>
    </source>
</evidence>
<dbReference type="PANTHER" id="PTHR16515:SF66">
    <property type="entry name" value="C2H2-TYPE DOMAIN-CONTAINING PROTEIN"/>
    <property type="match status" value="1"/>
</dbReference>
<keyword evidence="6" id="KW-0862">Zinc</keyword>
<feature type="domain" description="C2H2-type" evidence="13">
    <location>
        <begin position="276"/>
        <end position="303"/>
    </location>
</feature>
<reference evidence="14" key="2">
    <citation type="submission" date="2025-09" db="UniProtKB">
        <authorList>
            <consortium name="Ensembl"/>
        </authorList>
    </citation>
    <scope>IDENTIFICATION</scope>
</reference>
<evidence type="ECO:0000313" key="15">
    <source>
        <dbReference type="Proteomes" id="UP000694523"/>
    </source>
</evidence>
<feature type="domain" description="C2H2-type" evidence="13">
    <location>
        <begin position="304"/>
        <end position="331"/>
    </location>
</feature>
<comment type="similarity">
    <text evidence="2">Belongs to the krueppel C2H2-type zinc-finger protein family.</text>
</comment>
<evidence type="ECO:0000256" key="9">
    <source>
        <dbReference type="ARBA" id="ARBA00023163"/>
    </source>
</evidence>
<feature type="domain" description="C2H2-type" evidence="13">
    <location>
        <begin position="388"/>
        <end position="416"/>
    </location>
</feature>
<sequence>MSKDQTLRDLVNGRLAAAAEDIFRLFERTIAEYKEELCRSEKENRWKQQMLDSMVGPRVLPTVGDQISLVSPGPDLKQEFVKSLQIKGEPDEESVKIEEQLELNPVCAETEESSLLPQRQTEAKEESQGEDIGSDPHFHPKTEGDTEHSSVSYNNEDCEPFSYSFSQLETEAGRDQYNQVQIRDRSIKMSPQNTCAPETNATVNSRDVSGADEEAERKKHQCSVCKKRFGFKSLLEKHLRVHTGERPYSCSICNKEFGQIYGLRDHRRLHTGEKPFSCALCSKTFAHSSSLRAHMKTHTGERPYSCSRCSKTFPQSSALTVHMRTHTGDRPYSCSHCSKTFAQSSALAVHMRTHTGDRPYRCSLCNKTFTQTGGLTAHMCTHTSERPYSCAICNETFTTRRVVELHMSSTHGSGATAQHFHSEGL</sequence>
<feature type="domain" description="C2H2-type" evidence="13">
    <location>
        <begin position="248"/>
        <end position="275"/>
    </location>
</feature>
<dbReference type="FunFam" id="3.30.160.60:FF:002349">
    <property type="entry name" value="Zinc finger and BTB domain-containing 40"/>
    <property type="match status" value="1"/>
</dbReference>
<dbReference type="InterPro" id="IPR013087">
    <property type="entry name" value="Znf_C2H2_type"/>
</dbReference>
<evidence type="ECO:0000256" key="12">
    <source>
        <dbReference type="SAM" id="MobiDB-lite"/>
    </source>
</evidence>
<dbReference type="PANTHER" id="PTHR16515">
    <property type="entry name" value="PR DOMAIN ZINC FINGER PROTEIN"/>
    <property type="match status" value="1"/>
</dbReference>
<feature type="domain" description="C2H2-type" evidence="13">
    <location>
        <begin position="220"/>
        <end position="247"/>
    </location>
</feature>
<dbReference type="PROSITE" id="PS50157">
    <property type="entry name" value="ZINC_FINGER_C2H2_2"/>
    <property type="match status" value="7"/>
</dbReference>
<protein>
    <recommendedName>
        <fullName evidence="13">C2H2-type domain-containing protein</fullName>
    </recommendedName>
</protein>
<keyword evidence="10" id="KW-0539">Nucleus</keyword>
<dbReference type="FunFam" id="3.30.160.60:FF:000358">
    <property type="entry name" value="zinc finger protein 24"/>
    <property type="match status" value="1"/>
</dbReference>
<dbReference type="GO" id="GO:0008270">
    <property type="term" value="F:zinc ion binding"/>
    <property type="evidence" value="ECO:0007669"/>
    <property type="project" value="UniProtKB-KW"/>
</dbReference>
<dbReference type="FunFam" id="3.30.160.60:FF:000512">
    <property type="entry name" value="zinc finger protein 197 isoform X1"/>
    <property type="match status" value="1"/>
</dbReference>
<feature type="domain" description="C2H2-type" evidence="13">
    <location>
        <begin position="332"/>
        <end position="359"/>
    </location>
</feature>
<evidence type="ECO:0000256" key="4">
    <source>
        <dbReference type="ARBA" id="ARBA00022737"/>
    </source>
</evidence>
<keyword evidence="5 11" id="KW-0863">Zinc-finger</keyword>
<dbReference type="GO" id="GO:0005634">
    <property type="term" value="C:nucleus"/>
    <property type="evidence" value="ECO:0007669"/>
    <property type="project" value="UniProtKB-SubCell"/>
</dbReference>
<keyword evidence="3" id="KW-0479">Metal-binding</keyword>
<name>A0A8C6WLS7_9GOBI</name>
<dbReference type="InterPro" id="IPR036236">
    <property type="entry name" value="Znf_C2H2_sf"/>
</dbReference>
<keyword evidence="8" id="KW-0238">DNA-binding</keyword>
<dbReference type="Proteomes" id="UP000694523">
    <property type="component" value="Unplaced"/>
</dbReference>
<proteinExistence type="inferred from homology"/>
<organism evidence="14 15">
    <name type="scientific">Neogobius melanostomus</name>
    <name type="common">round goby</name>
    <dbReference type="NCBI Taxonomy" id="47308"/>
    <lineage>
        <taxon>Eukaryota</taxon>
        <taxon>Metazoa</taxon>
        <taxon>Chordata</taxon>
        <taxon>Craniata</taxon>
        <taxon>Vertebrata</taxon>
        <taxon>Euteleostomi</taxon>
        <taxon>Actinopterygii</taxon>
        <taxon>Neopterygii</taxon>
        <taxon>Teleostei</taxon>
        <taxon>Neoteleostei</taxon>
        <taxon>Acanthomorphata</taxon>
        <taxon>Gobiaria</taxon>
        <taxon>Gobiiformes</taxon>
        <taxon>Gobioidei</taxon>
        <taxon>Gobiidae</taxon>
        <taxon>Benthophilinae</taxon>
        <taxon>Neogobiini</taxon>
        <taxon>Neogobius</taxon>
    </lineage>
</organism>
<evidence type="ECO:0000256" key="1">
    <source>
        <dbReference type="ARBA" id="ARBA00004123"/>
    </source>
</evidence>
<evidence type="ECO:0000256" key="8">
    <source>
        <dbReference type="ARBA" id="ARBA00023125"/>
    </source>
</evidence>
<evidence type="ECO:0000256" key="11">
    <source>
        <dbReference type="PROSITE-ProRule" id="PRU00042"/>
    </source>
</evidence>
<evidence type="ECO:0000256" key="6">
    <source>
        <dbReference type="ARBA" id="ARBA00022833"/>
    </source>
</evidence>
<dbReference type="Ensembl" id="ENSNMLT00000018772.1">
    <property type="protein sequence ID" value="ENSNMLP00000016670.1"/>
    <property type="gene ID" value="ENSNMLG00000011080.1"/>
</dbReference>
<dbReference type="GO" id="GO:0010468">
    <property type="term" value="P:regulation of gene expression"/>
    <property type="evidence" value="ECO:0007669"/>
    <property type="project" value="TreeGrafter"/>
</dbReference>
<evidence type="ECO:0000256" key="5">
    <source>
        <dbReference type="ARBA" id="ARBA00022771"/>
    </source>
</evidence>
<comment type="subcellular location">
    <subcellularLocation>
        <location evidence="1">Nucleus</location>
    </subcellularLocation>
</comment>
<feature type="region of interest" description="Disordered" evidence="12">
    <location>
        <begin position="107"/>
        <end position="154"/>
    </location>
</feature>
<feature type="domain" description="C2H2-type" evidence="13">
    <location>
        <begin position="360"/>
        <end position="387"/>
    </location>
</feature>
<dbReference type="GO" id="GO:0003677">
    <property type="term" value="F:DNA binding"/>
    <property type="evidence" value="ECO:0007669"/>
    <property type="project" value="UniProtKB-KW"/>
</dbReference>
<dbReference type="InterPro" id="IPR050331">
    <property type="entry name" value="Zinc_finger"/>
</dbReference>
<keyword evidence="9" id="KW-0804">Transcription</keyword>
<dbReference type="FunFam" id="3.30.160.60:FF:002212">
    <property type="entry name" value="Zinc finger protein 672"/>
    <property type="match status" value="1"/>
</dbReference>
<evidence type="ECO:0000313" key="14">
    <source>
        <dbReference type="Ensembl" id="ENSNMLP00000016670.1"/>
    </source>
</evidence>
<keyword evidence="4" id="KW-0677">Repeat</keyword>
<dbReference type="Pfam" id="PF00096">
    <property type="entry name" value="zf-C2H2"/>
    <property type="match status" value="5"/>
</dbReference>
<dbReference type="Gene3D" id="3.30.160.60">
    <property type="entry name" value="Classic Zinc Finger"/>
    <property type="match status" value="7"/>
</dbReference>
<dbReference type="AlphaFoldDB" id="A0A8C6WLS7"/>
<reference evidence="14" key="1">
    <citation type="submission" date="2025-08" db="UniProtKB">
        <authorList>
            <consortium name="Ensembl"/>
        </authorList>
    </citation>
    <scope>IDENTIFICATION</scope>
</reference>
<dbReference type="PROSITE" id="PS00028">
    <property type="entry name" value="ZINC_FINGER_C2H2_1"/>
    <property type="match status" value="7"/>
</dbReference>
<dbReference type="FunFam" id="3.30.160.60:FF:001506">
    <property type="entry name" value="Zinc finger protein"/>
    <property type="match status" value="2"/>
</dbReference>
<evidence type="ECO:0000256" key="10">
    <source>
        <dbReference type="ARBA" id="ARBA00023242"/>
    </source>
</evidence>